<dbReference type="EMBL" id="KI536726">
    <property type="protein sequence ID" value="ESR51063.1"/>
    <property type="molecule type" value="Genomic_DNA"/>
</dbReference>
<evidence type="ECO:0000313" key="2">
    <source>
        <dbReference type="Proteomes" id="UP000030687"/>
    </source>
</evidence>
<reference evidence="1 2" key="1">
    <citation type="submission" date="2013-10" db="EMBL/GenBank/DDBJ databases">
        <authorList>
            <consortium name="International Citrus Genome Consortium"/>
            <person name="Jenkins J."/>
            <person name="Schmutz J."/>
            <person name="Prochnik S."/>
            <person name="Rokhsar D."/>
            <person name="Gmitter F."/>
            <person name="Ollitrault P."/>
            <person name="Machado M."/>
            <person name="Talon M."/>
            <person name="Wincker P."/>
            <person name="Jaillon O."/>
            <person name="Morgante M."/>
        </authorList>
    </citation>
    <scope>NUCLEOTIDE SEQUENCE</scope>
    <source>
        <strain evidence="2">cv. Clemenules</strain>
    </source>
</reference>
<organism evidence="1 2">
    <name type="scientific">Citrus clementina</name>
    <name type="common">Clementine</name>
    <name type="synonym">Citrus deliciosa x Citrus sinensis</name>
    <dbReference type="NCBI Taxonomy" id="85681"/>
    <lineage>
        <taxon>Eukaryota</taxon>
        <taxon>Viridiplantae</taxon>
        <taxon>Streptophyta</taxon>
        <taxon>Embryophyta</taxon>
        <taxon>Tracheophyta</taxon>
        <taxon>Spermatophyta</taxon>
        <taxon>Magnoliopsida</taxon>
        <taxon>eudicotyledons</taxon>
        <taxon>Gunneridae</taxon>
        <taxon>Pentapetalae</taxon>
        <taxon>rosids</taxon>
        <taxon>malvids</taxon>
        <taxon>Sapindales</taxon>
        <taxon>Rutaceae</taxon>
        <taxon>Aurantioideae</taxon>
        <taxon>Citrus</taxon>
    </lineage>
</organism>
<proteinExistence type="predicted"/>
<dbReference type="InParanoid" id="V4ST84"/>
<dbReference type="Gramene" id="ESR51063">
    <property type="protein sequence ID" value="ESR51063"/>
    <property type="gene ID" value="CICLE_v10033258mg"/>
</dbReference>
<dbReference type="Proteomes" id="UP000030687">
    <property type="component" value="Unassembled WGS sequence"/>
</dbReference>
<evidence type="ECO:0000313" key="1">
    <source>
        <dbReference type="EMBL" id="ESR51063.1"/>
    </source>
</evidence>
<dbReference type="KEGG" id="cic:CICLE_v10033258mg"/>
<keyword evidence="2" id="KW-1185">Reference proteome</keyword>
<protein>
    <submittedName>
        <fullName evidence="1">Uncharacterized protein</fullName>
    </submittedName>
</protein>
<accession>V4ST84</accession>
<dbReference type="AlphaFoldDB" id="V4ST84"/>
<gene>
    <name evidence="1" type="ORF">CICLE_v10033258mg</name>
</gene>
<name>V4ST84_CITCL</name>
<sequence length="71" mass="7854">MQVSHCPQTLMLQSVSSLHRNEITRNLPSATISSESAHHFQHASINSITIKYACINVICHLLKLIGMNING</sequence>